<name>A0A955RKY4_9BACT</name>
<proteinExistence type="predicted"/>
<dbReference type="Proteomes" id="UP000754563">
    <property type="component" value="Unassembled WGS sequence"/>
</dbReference>
<protein>
    <submittedName>
        <fullName evidence="1">Uncharacterized protein</fullName>
    </submittedName>
</protein>
<gene>
    <name evidence="1" type="ORF">KC717_06545</name>
</gene>
<accession>A0A955RKY4</accession>
<evidence type="ECO:0000313" key="1">
    <source>
        <dbReference type="EMBL" id="MCA9386275.1"/>
    </source>
</evidence>
<organism evidence="1 2">
    <name type="scientific">Candidatus Dojkabacteria bacterium</name>
    <dbReference type="NCBI Taxonomy" id="2099670"/>
    <lineage>
        <taxon>Bacteria</taxon>
        <taxon>Candidatus Dojkabacteria</taxon>
    </lineage>
</organism>
<dbReference type="AlphaFoldDB" id="A0A955RKY4"/>
<sequence>MEELGFITIDRAEEIRHQYFYWESDDFLEVDFSKYDNSVSVEYYKSNHNGTHNSYTLFSGTIVKELLILFLYEIIQRQDKILKMVG</sequence>
<evidence type="ECO:0000313" key="2">
    <source>
        <dbReference type="Proteomes" id="UP000754563"/>
    </source>
</evidence>
<reference evidence="1" key="2">
    <citation type="journal article" date="2021" name="Microbiome">
        <title>Successional dynamics and alternative stable states in a saline activated sludge microbial community over 9 years.</title>
        <authorList>
            <person name="Wang Y."/>
            <person name="Ye J."/>
            <person name="Ju F."/>
            <person name="Liu L."/>
            <person name="Boyd J.A."/>
            <person name="Deng Y."/>
            <person name="Parks D.H."/>
            <person name="Jiang X."/>
            <person name="Yin X."/>
            <person name="Woodcroft B.J."/>
            <person name="Tyson G.W."/>
            <person name="Hugenholtz P."/>
            <person name="Polz M.F."/>
            <person name="Zhang T."/>
        </authorList>
    </citation>
    <scope>NUCLEOTIDE SEQUENCE</scope>
    <source>
        <strain evidence="1">HKST-UBA11</strain>
    </source>
</reference>
<comment type="caution">
    <text evidence="1">The sequence shown here is derived from an EMBL/GenBank/DDBJ whole genome shotgun (WGS) entry which is preliminary data.</text>
</comment>
<reference evidence="1" key="1">
    <citation type="submission" date="2020-04" db="EMBL/GenBank/DDBJ databases">
        <authorList>
            <person name="Zhang T."/>
        </authorList>
    </citation>
    <scope>NUCLEOTIDE SEQUENCE</scope>
    <source>
        <strain evidence="1">HKST-UBA11</strain>
    </source>
</reference>
<dbReference type="EMBL" id="JAGQLH010000113">
    <property type="protein sequence ID" value="MCA9386275.1"/>
    <property type="molecule type" value="Genomic_DNA"/>
</dbReference>